<dbReference type="EMBL" id="CP000488">
    <property type="protein sequence ID" value="ABL02491.1"/>
    <property type="molecule type" value="Genomic_DNA"/>
</dbReference>
<dbReference type="SUPFAM" id="SSF52343">
    <property type="entry name" value="Ferredoxin reductase-like, C-terminal NADP-linked domain"/>
    <property type="match status" value="1"/>
</dbReference>
<dbReference type="KEGG" id="rma:Rmag_0764"/>
<reference evidence="3 4" key="1">
    <citation type="journal article" date="2007" name="Science">
        <title>The Calyptogena magnifica chemoautotrophic symbiont genome.</title>
        <authorList>
            <person name="Newton I.L.G."/>
            <person name="Woyke T."/>
            <person name="Auchtung T.A."/>
            <person name="Dilly G.F."/>
            <person name="Dutton R.J."/>
            <person name="Fisher M.C."/>
            <person name="Fontanez K.M."/>
            <person name="Lau E."/>
            <person name="Stewart F.J."/>
            <person name="Richardson P.M."/>
            <person name="Barry K.W."/>
            <person name="Saunders E."/>
            <person name="Detter J.C."/>
            <person name="Wu D."/>
            <person name="Eisen J.A."/>
            <person name="Cavanaugh C.M."/>
        </authorList>
    </citation>
    <scope>NUCLEOTIDE SEQUENCE [LARGE SCALE GENOMIC DNA]</scope>
    <source>
        <strain evidence="3 4">Cm</strain>
    </source>
</reference>
<dbReference type="PROSITE" id="PS51085">
    <property type="entry name" value="2FE2S_FER_2"/>
    <property type="match status" value="1"/>
</dbReference>
<dbReference type="PROSITE" id="PS51384">
    <property type="entry name" value="FAD_FR"/>
    <property type="match status" value="1"/>
</dbReference>
<dbReference type="PRINTS" id="PR00410">
    <property type="entry name" value="PHEHYDRXLASE"/>
</dbReference>
<evidence type="ECO:0000259" key="2">
    <source>
        <dbReference type="PROSITE" id="PS51384"/>
    </source>
</evidence>
<evidence type="ECO:0000259" key="1">
    <source>
        <dbReference type="PROSITE" id="PS51085"/>
    </source>
</evidence>
<dbReference type="SUPFAM" id="SSF63380">
    <property type="entry name" value="Riboflavin synthase domain-like"/>
    <property type="match status" value="1"/>
</dbReference>
<organism evidence="3 4">
    <name type="scientific">Ruthia magnifica subsp. Calyptogena magnifica</name>
    <dbReference type="NCBI Taxonomy" id="413404"/>
    <lineage>
        <taxon>Bacteria</taxon>
        <taxon>Pseudomonadati</taxon>
        <taxon>Pseudomonadota</taxon>
        <taxon>Gammaproteobacteria</taxon>
        <taxon>Candidatus Pseudothioglobaceae</taxon>
        <taxon>Candidatus Ruthturnera</taxon>
    </lineage>
</organism>
<dbReference type="Pfam" id="PF00175">
    <property type="entry name" value="NAD_binding_1"/>
    <property type="match status" value="1"/>
</dbReference>
<gene>
    <name evidence="3" type="ordered locus">Rmag_0764</name>
</gene>
<dbReference type="InterPro" id="IPR017927">
    <property type="entry name" value="FAD-bd_FR_type"/>
</dbReference>
<dbReference type="Pfam" id="PF00970">
    <property type="entry name" value="FAD_binding_6"/>
    <property type="match status" value="1"/>
</dbReference>
<dbReference type="InterPro" id="IPR036010">
    <property type="entry name" value="2Fe-2S_ferredoxin-like_sf"/>
</dbReference>
<dbReference type="InterPro" id="IPR039261">
    <property type="entry name" value="FNR_nucleotide-bd"/>
</dbReference>
<dbReference type="InterPro" id="IPR050415">
    <property type="entry name" value="MRET"/>
</dbReference>
<dbReference type="eggNOG" id="COG0543">
    <property type="taxonomic scope" value="Bacteria"/>
</dbReference>
<dbReference type="STRING" id="413404.Rmag_0764"/>
<feature type="domain" description="FAD-binding FR-type" evidence="2">
    <location>
        <begin position="117"/>
        <end position="217"/>
    </location>
</feature>
<feature type="domain" description="2Fe-2S ferredoxin-type" evidence="1">
    <location>
        <begin position="16"/>
        <end position="110"/>
    </location>
</feature>
<dbReference type="GO" id="GO:0016491">
    <property type="term" value="F:oxidoreductase activity"/>
    <property type="evidence" value="ECO:0007669"/>
    <property type="project" value="InterPro"/>
</dbReference>
<dbReference type="InterPro" id="IPR001433">
    <property type="entry name" value="OxRdtase_FAD/NAD-bd"/>
</dbReference>
<dbReference type="eggNOG" id="COG1018">
    <property type="taxonomic scope" value="Bacteria"/>
</dbReference>
<dbReference type="Gene3D" id="3.10.20.30">
    <property type="match status" value="1"/>
</dbReference>
<dbReference type="HOGENOM" id="CLU_003827_7_0_6"/>
<dbReference type="CDD" id="cd00207">
    <property type="entry name" value="fer2"/>
    <property type="match status" value="1"/>
</dbReference>
<dbReference type="InterPro" id="IPR012675">
    <property type="entry name" value="Beta-grasp_dom_sf"/>
</dbReference>
<dbReference type="PANTHER" id="PTHR47354:SF5">
    <property type="entry name" value="PROTEIN RFBI"/>
    <property type="match status" value="1"/>
</dbReference>
<dbReference type="Pfam" id="PF00111">
    <property type="entry name" value="Fer2"/>
    <property type="match status" value="1"/>
</dbReference>
<dbReference type="CDD" id="cd06189">
    <property type="entry name" value="flavin_oxioreductase"/>
    <property type="match status" value="1"/>
</dbReference>
<proteinExistence type="predicted"/>
<dbReference type="GO" id="GO:0051536">
    <property type="term" value="F:iron-sulfur cluster binding"/>
    <property type="evidence" value="ECO:0007669"/>
    <property type="project" value="InterPro"/>
</dbReference>
<dbReference type="Gene3D" id="2.40.30.10">
    <property type="entry name" value="Translation factors"/>
    <property type="match status" value="1"/>
</dbReference>
<dbReference type="PANTHER" id="PTHR47354">
    <property type="entry name" value="NADH OXIDOREDUCTASE HCR"/>
    <property type="match status" value="1"/>
</dbReference>
<sequence length="355" mass="39988">MEHNLHYNVSTKFIRYKHMFTIENQVSGKVFQTKGKDNILNDALARGLNFPYGCQKGFCGKCKAIIIEGEVGYVGEIPSGITPEEVAEGMVLLCQCKAKSDVTLVVAELDSVADIEVRTFPCKVRSIKHFNHDVVQVFLKILGSESLQYLAGQYIDLIHPDFEPRAFSIANAPSNTSLIELHVRLIEDGKFTNFIFNELQEKSLLKIEGPKGDFYFREKSKKSIILVTGGTGFGPVKAMIEHAIETKSRRMIHIYWGVRDEKGLYTDLPEQWAKSHENISFIPVLSQANSAWKGRTGYVHESVLADFEHLVDYEVYACGPPAMVKAASNTFVKRGMFKENFFSDAFEFSFEGNTL</sequence>
<dbReference type="InterPro" id="IPR001041">
    <property type="entry name" value="2Fe-2S_ferredoxin-type"/>
</dbReference>
<dbReference type="Proteomes" id="UP000002587">
    <property type="component" value="Chromosome"/>
</dbReference>
<dbReference type="Gene3D" id="3.40.50.80">
    <property type="entry name" value="Nucleotide-binding domain of ferredoxin-NADP reductase (FNR) module"/>
    <property type="match status" value="1"/>
</dbReference>
<name>A1AX34_RUTMC</name>
<dbReference type="InterPro" id="IPR017938">
    <property type="entry name" value="Riboflavin_synthase-like_b-brl"/>
</dbReference>
<keyword evidence="4" id="KW-1185">Reference proteome</keyword>
<dbReference type="SUPFAM" id="SSF54292">
    <property type="entry name" value="2Fe-2S ferredoxin-like"/>
    <property type="match status" value="1"/>
</dbReference>
<dbReference type="InterPro" id="IPR008333">
    <property type="entry name" value="Cbr1-like_FAD-bd_dom"/>
</dbReference>
<evidence type="ECO:0000313" key="4">
    <source>
        <dbReference type="Proteomes" id="UP000002587"/>
    </source>
</evidence>
<dbReference type="AlphaFoldDB" id="A1AX34"/>
<accession>A1AX34</accession>
<protein>
    <submittedName>
        <fullName evidence="3">Oxidoreductase FAD/NAD(P)-binding domain protein</fullName>
    </submittedName>
</protein>
<evidence type="ECO:0000313" key="3">
    <source>
        <dbReference type="EMBL" id="ABL02491.1"/>
    </source>
</evidence>